<evidence type="ECO:0000256" key="7">
    <source>
        <dbReference type="ARBA" id="ARBA00065865"/>
    </source>
</evidence>
<protein>
    <recommendedName>
        <fullName evidence="8">AT-rich interactive domain-containing protein 3</fullName>
        <shortName evidence="8">ARID domain-containing protein</shortName>
    </recommendedName>
</protein>
<dbReference type="Gene3D" id="1.10.150.60">
    <property type="entry name" value="ARID DNA-binding domain"/>
    <property type="match status" value="1"/>
</dbReference>
<feature type="region of interest" description="Disordered" evidence="9">
    <location>
        <begin position="284"/>
        <end position="309"/>
    </location>
</feature>
<dbReference type="Ensembl" id="ENSCCRT00020054749.1">
    <property type="protein sequence ID" value="ENSCCRP00020050242.1"/>
    <property type="gene ID" value="ENSCCRG00020022392.1"/>
</dbReference>
<sequence length="512" mass="55699">GVKLEQMMEHLQQQQQARLETAHKERRLREAHIMYAQQLAAQQAILAAARASGAGFMSRGLGPSGAGHPSRVSNQSSLDSEREDERDRDSDDDGMMEGDEGSEEDEQPFGSFSGPGAAADAQRAPSHAIRVKQEPEDDLSPVGRPSVSSPNGQTDWSYEDPFKAVRELVLSPSQLYFLLLYELDSDPQRKEFLDDLFTFMQKRGTPVNRIPIMAKQVLDLYMRYKLVTEKGGLVEVINKKIWREITRGLNLPTSITSAAFTLRTQYMKYLYPYECERKALSSPSELQTAIDSNRREGRRPSYSNSLFRFSPSPGSAPHLLTPPKMHLSALGAIGALNGLQVSPGPSLKKGLDEGRSSSVALVLGQQQMAGLARAATLEQLREKLEMEAPERKMLRLAEEQQRLMQQAFQHNLLAVASQIPVNLRLGAPARDEKQDLAVSISSSGAASISMSVEVNGIVYSGTLFAQKSAAVNASAAPGPSFTFSSSAPSQSPASSSSSKGRSSAEPSTSGSP</sequence>
<organism evidence="12 13">
    <name type="scientific">Cyprinus carpio</name>
    <name type="common">Common carp</name>
    <dbReference type="NCBI Taxonomy" id="7962"/>
    <lineage>
        <taxon>Eukaryota</taxon>
        <taxon>Metazoa</taxon>
        <taxon>Chordata</taxon>
        <taxon>Craniata</taxon>
        <taxon>Vertebrata</taxon>
        <taxon>Euteleostomi</taxon>
        <taxon>Actinopterygii</taxon>
        <taxon>Neopterygii</taxon>
        <taxon>Teleostei</taxon>
        <taxon>Ostariophysi</taxon>
        <taxon>Cypriniformes</taxon>
        <taxon>Cyprinidae</taxon>
        <taxon>Cyprininae</taxon>
        <taxon>Cyprinus</taxon>
    </lineage>
</organism>
<dbReference type="SUPFAM" id="SSF46774">
    <property type="entry name" value="ARID-like"/>
    <property type="match status" value="1"/>
</dbReference>
<dbReference type="AlphaFoldDB" id="A0A8C2F2H2"/>
<feature type="region of interest" description="Disordered" evidence="9">
    <location>
        <begin position="59"/>
        <end position="155"/>
    </location>
</feature>
<dbReference type="GO" id="GO:0006357">
    <property type="term" value="P:regulation of transcription by RNA polymerase II"/>
    <property type="evidence" value="ECO:0007669"/>
    <property type="project" value="InterPro"/>
</dbReference>
<feature type="region of interest" description="Disordered" evidence="9">
    <location>
        <begin position="474"/>
        <end position="512"/>
    </location>
</feature>
<evidence type="ECO:0000259" key="11">
    <source>
        <dbReference type="PROSITE" id="PS51486"/>
    </source>
</evidence>
<dbReference type="Proteomes" id="UP000694701">
    <property type="component" value="Unplaced"/>
</dbReference>
<comment type="function">
    <text evidence="6">Transcription factor involved in monocyte-to-macrophage differentiation. Forms a complex with NPM1 to translocate to the nucleus, acting as a transcription factor that promotes the expression of the genes involved in macrophage differentiation, such as STAT3, STAT1 and JUNB.</text>
</comment>
<accession>A0A8C2F2H2</accession>
<evidence type="ECO:0000256" key="1">
    <source>
        <dbReference type="ARBA" id="ARBA00004123"/>
    </source>
</evidence>
<dbReference type="SMART" id="SM00501">
    <property type="entry name" value="BRIGHT"/>
    <property type="match status" value="1"/>
</dbReference>
<comment type="subunit">
    <text evidence="7">Interacts (via REKLES DOMAIN) with NPM1; the interaction mediates ARID3C nuclear shuttling.</text>
</comment>
<dbReference type="CDD" id="cd16867">
    <property type="entry name" value="ARID_ARID3"/>
    <property type="match status" value="1"/>
</dbReference>
<dbReference type="InterPro" id="IPR045147">
    <property type="entry name" value="ARI3A/B/C"/>
</dbReference>
<dbReference type="InterPro" id="IPR036431">
    <property type="entry name" value="ARID_dom_sf"/>
</dbReference>
<comment type="subunit">
    <text evidence="8">Homodimer.</text>
</comment>
<feature type="compositionally biased region" description="Acidic residues" evidence="9">
    <location>
        <begin position="90"/>
        <end position="107"/>
    </location>
</feature>
<evidence type="ECO:0000256" key="3">
    <source>
        <dbReference type="ARBA" id="ARBA00023125"/>
    </source>
</evidence>
<evidence type="ECO:0000256" key="4">
    <source>
        <dbReference type="ARBA" id="ARBA00023163"/>
    </source>
</evidence>
<dbReference type="SMART" id="SM01014">
    <property type="entry name" value="ARID"/>
    <property type="match status" value="1"/>
</dbReference>
<keyword evidence="5 8" id="KW-0539">Nucleus</keyword>
<name>A0A8C2F2H2_CYPCA</name>
<evidence type="ECO:0000256" key="5">
    <source>
        <dbReference type="ARBA" id="ARBA00023242"/>
    </source>
</evidence>
<dbReference type="InterPro" id="IPR001606">
    <property type="entry name" value="ARID_dom"/>
</dbReference>
<feature type="compositionally biased region" description="Basic and acidic residues" evidence="9">
    <location>
        <begin position="79"/>
        <end position="89"/>
    </location>
</feature>
<evidence type="ECO:0000313" key="13">
    <source>
        <dbReference type="Proteomes" id="UP000694701"/>
    </source>
</evidence>
<dbReference type="InterPro" id="IPR023334">
    <property type="entry name" value="REKLES_domain"/>
</dbReference>
<evidence type="ECO:0000256" key="2">
    <source>
        <dbReference type="ARBA" id="ARBA00023015"/>
    </source>
</evidence>
<keyword evidence="3 8" id="KW-0238">DNA-binding</keyword>
<dbReference type="FunFam" id="1.10.150.60:FF:000007">
    <property type="entry name" value="AT-rich interactive domain-containing protein 3C"/>
    <property type="match status" value="1"/>
</dbReference>
<evidence type="ECO:0000259" key="10">
    <source>
        <dbReference type="PROSITE" id="PS51011"/>
    </source>
</evidence>
<dbReference type="PROSITE" id="PS51486">
    <property type="entry name" value="REKLES"/>
    <property type="match status" value="1"/>
</dbReference>
<evidence type="ECO:0000256" key="8">
    <source>
        <dbReference type="RuleBase" id="RU369100"/>
    </source>
</evidence>
<dbReference type="PROSITE" id="PS51011">
    <property type="entry name" value="ARID"/>
    <property type="match status" value="1"/>
</dbReference>
<evidence type="ECO:0000256" key="6">
    <source>
        <dbReference type="ARBA" id="ARBA00058617"/>
    </source>
</evidence>
<proteinExistence type="predicted"/>
<keyword evidence="4" id="KW-0804">Transcription</keyword>
<feature type="domain" description="ARID" evidence="10">
    <location>
        <begin position="186"/>
        <end position="278"/>
    </location>
</feature>
<evidence type="ECO:0000313" key="12">
    <source>
        <dbReference type="Ensembl" id="ENSCCRP00020050242.1"/>
    </source>
</evidence>
<feature type="compositionally biased region" description="Polar residues" evidence="9">
    <location>
        <begin position="146"/>
        <end position="155"/>
    </location>
</feature>
<dbReference type="Pfam" id="PF01388">
    <property type="entry name" value="ARID"/>
    <property type="match status" value="1"/>
</dbReference>
<dbReference type="GO" id="GO:0003677">
    <property type="term" value="F:DNA binding"/>
    <property type="evidence" value="ECO:0007669"/>
    <property type="project" value="UniProtKB-UniRule"/>
</dbReference>
<dbReference type="PANTHER" id="PTHR15348:SF30">
    <property type="entry name" value="AT-RICH INTERACTIVE DOMAIN-CONTAINING PROTEIN 3"/>
    <property type="match status" value="1"/>
</dbReference>
<reference evidence="12" key="1">
    <citation type="submission" date="2025-08" db="UniProtKB">
        <authorList>
            <consortium name="Ensembl"/>
        </authorList>
    </citation>
    <scope>IDENTIFICATION</scope>
</reference>
<keyword evidence="2 8" id="KW-0805">Transcription regulation</keyword>
<dbReference type="GO" id="GO:0005634">
    <property type="term" value="C:nucleus"/>
    <property type="evidence" value="ECO:0007669"/>
    <property type="project" value="UniProtKB-SubCell"/>
</dbReference>
<feature type="domain" description="REKLES" evidence="11">
    <location>
        <begin position="375"/>
        <end position="470"/>
    </location>
</feature>
<evidence type="ECO:0000256" key="9">
    <source>
        <dbReference type="SAM" id="MobiDB-lite"/>
    </source>
</evidence>
<dbReference type="PANTHER" id="PTHR15348">
    <property type="entry name" value="AT-RICH INTERACTIVE DOMAIN-CONTAINING PROTEIN ARID DOMAIN- CONTAINING PROTEIN DEAD RINGER PROTEIN B-CELL REGULATOR OF IGH TRANSCRIPTION BRIGHT"/>
    <property type="match status" value="1"/>
</dbReference>
<comment type="subcellular location">
    <subcellularLocation>
        <location evidence="1 8">Nucleus</location>
    </subcellularLocation>
</comment>